<dbReference type="PANTHER" id="PTHR13445:SF5">
    <property type="entry name" value="PROTEIN TSSC4"/>
    <property type="match status" value="1"/>
</dbReference>
<evidence type="ECO:0008006" key="4">
    <source>
        <dbReference type="Google" id="ProtNLM"/>
    </source>
</evidence>
<feature type="compositionally biased region" description="Acidic residues" evidence="1">
    <location>
        <begin position="419"/>
        <end position="428"/>
    </location>
</feature>
<gene>
    <name evidence="2" type="ORF">Goari_024393</name>
</gene>
<protein>
    <recommendedName>
        <fullName evidence="4">Protein TSSC4</fullName>
    </recommendedName>
</protein>
<name>A0A7J8X5Y9_GOSAI</name>
<reference evidence="2 3" key="1">
    <citation type="journal article" date="2019" name="Genome Biol. Evol.">
        <title>Insights into the evolution of the New World diploid cottons (Gossypium, subgenus Houzingenia) based on genome sequencing.</title>
        <authorList>
            <person name="Grover C.E."/>
            <person name="Arick M.A. 2nd"/>
            <person name="Thrash A."/>
            <person name="Conover J.L."/>
            <person name="Sanders W.S."/>
            <person name="Peterson D.G."/>
            <person name="Frelichowski J.E."/>
            <person name="Scheffler J.A."/>
            <person name="Scheffler B.E."/>
            <person name="Wendel J.F."/>
        </authorList>
    </citation>
    <scope>NUCLEOTIDE SEQUENCE [LARGE SCALE GENOMIC DNA]</scope>
    <source>
        <strain evidence="2">185</strain>
        <tissue evidence="2">Leaf</tissue>
    </source>
</reference>
<evidence type="ECO:0000313" key="3">
    <source>
        <dbReference type="Proteomes" id="UP000593577"/>
    </source>
</evidence>
<dbReference type="Proteomes" id="UP000593577">
    <property type="component" value="Unassembled WGS sequence"/>
</dbReference>
<comment type="caution">
    <text evidence="2">The sequence shown here is derived from an EMBL/GenBank/DDBJ whole genome shotgun (WGS) entry which is preliminary data.</text>
</comment>
<dbReference type="EMBL" id="JABFAA010000005">
    <property type="protein sequence ID" value="MBA0682697.1"/>
    <property type="molecule type" value="Genomic_DNA"/>
</dbReference>
<sequence length="458" mass="51950">FEARDEQVYNLWIRKEFPNQQQQLGLGSIPYERFNLILLSTSSSQQQRPPLWSLSDDEVERREWRRESAADREDTLCSSSFDEFLKEERKYRSGRRKETEDDLDNDDDDDDDDNDGGSSKSHSRKIDEYGDEWEIRSCLGMDSTLDNEEEEDEYDKVASGRENAGERLYMSDIADHGSFLNSHNILQRALNHTTSNKDRCANHMAARIRLKEDDEEAQKLNYCDGSNSEIRELSDMKASDNGCHLRSILKRKDSGTGFKPRKRVRFDSACKDGWEEQFENSEDHPTGILLMNSEDSDGVSLPAENDRAVPDYLRNPSRYTRYSFDSSSKFGEESNAQAWKDVLKLAPSSKCTESLSEQEDAPCDLPKSVTFIPKRKPGILQLVCDVSEVQEKENECKKSLHPKRLPVGIAAGAAKSGEDDATEDDIPEVSDANGTPVIPKGGRSYRVKSQPEGLDQEG</sequence>
<feature type="compositionally biased region" description="Acidic residues" evidence="1">
    <location>
        <begin position="100"/>
        <end position="115"/>
    </location>
</feature>
<keyword evidence="3" id="KW-1185">Reference proteome</keyword>
<feature type="region of interest" description="Disordered" evidence="1">
    <location>
        <begin position="91"/>
        <end position="126"/>
    </location>
</feature>
<dbReference type="PANTHER" id="PTHR13445">
    <property type="entry name" value="TUMOR SUPPRESSING SUBTRANSFERABLE CANDIDATE 4 TSSC4"/>
    <property type="match status" value="1"/>
</dbReference>
<dbReference type="InterPro" id="IPR029338">
    <property type="entry name" value="TSSC4"/>
</dbReference>
<accession>A0A7J8X5Y9</accession>
<proteinExistence type="predicted"/>
<evidence type="ECO:0000256" key="1">
    <source>
        <dbReference type="SAM" id="MobiDB-lite"/>
    </source>
</evidence>
<evidence type="ECO:0000313" key="2">
    <source>
        <dbReference type="EMBL" id="MBA0682697.1"/>
    </source>
</evidence>
<organism evidence="2 3">
    <name type="scientific">Gossypium aridum</name>
    <name type="common">American cotton</name>
    <name type="synonym">Erioxylum aridum</name>
    <dbReference type="NCBI Taxonomy" id="34290"/>
    <lineage>
        <taxon>Eukaryota</taxon>
        <taxon>Viridiplantae</taxon>
        <taxon>Streptophyta</taxon>
        <taxon>Embryophyta</taxon>
        <taxon>Tracheophyta</taxon>
        <taxon>Spermatophyta</taxon>
        <taxon>Magnoliopsida</taxon>
        <taxon>eudicotyledons</taxon>
        <taxon>Gunneridae</taxon>
        <taxon>Pentapetalae</taxon>
        <taxon>rosids</taxon>
        <taxon>malvids</taxon>
        <taxon>Malvales</taxon>
        <taxon>Malvaceae</taxon>
        <taxon>Malvoideae</taxon>
        <taxon>Gossypium</taxon>
    </lineage>
</organism>
<dbReference type="AlphaFoldDB" id="A0A7J8X5Y9"/>
<feature type="region of interest" description="Disordered" evidence="1">
    <location>
        <begin position="407"/>
        <end position="458"/>
    </location>
</feature>
<feature type="non-terminal residue" evidence="2">
    <location>
        <position position="1"/>
    </location>
</feature>